<name>A0A9W6KCM8_9ACTN</name>
<reference evidence="3" key="1">
    <citation type="journal article" date="2014" name="Int. J. Syst. Evol. Microbiol.">
        <title>Complete genome sequence of Corynebacterium casei LMG S-19264T (=DSM 44701T), isolated from a smear-ripened cheese.</title>
        <authorList>
            <consortium name="US DOE Joint Genome Institute (JGI-PGF)"/>
            <person name="Walter F."/>
            <person name="Albersmeier A."/>
            <person name="Kalinowski J."/>
            <person name="Ruckert C."/>
        </authorList>
    </citation>
    <scope>NUCLEOTIDE SEQUENCE</scope>
    <source>
        <strain evidence="3">VKM Ac-1321</strain>
    </source>
</reference>
<organism evidence="3 4">
    <name type="scientific">Dactylosporangium matsuzakiense</name>
    <dbReference type="NCBI Taxonomy" id="53360"/>
    <lineage>
        <taxon>Bacteria</taxon>
        <taxon>Bacillati</taxon>
        <taxon>Actinomycetota</taxon>
        <taxon>Actinomycetes</taxon>
        <taxon>Micromonosporales</taxon>
        <taxon>Micromonosporaceae</taxon>
        <taxon>Dactylosporangium</taxon>
    </lineage>
</organism>
<reference evidence="3" key="2">
    <citation type="submission" date="2023-01" db="EMBL/GenBank/DDBJ databases">
        <authorList>
            <person name="Sun Q."/>
            <person name="Evtushenko L."/>
        </authorList>
    </citation>
    <scope>NUCLEOTIDE SEQUENCE</scope>
    <source>
        <strain evidence="3">VKM Ac-1321</strain>
    </source>
</reference>
<evidence type="ECO:0000256" key="1">
    <source>
        <dbReference type="SAM" id="SignalP"/>
    </source>
</evidence>
<sequence>MGRKLIAALVPVMALAVLAGCGTPAGTDKDITDDWAMLAAPKIPPPPVGGCYSTTVDYFATDSTTLYSFKAVDSCSTSHASETFYVGDLTGAAASGSTPPKGAALKDGWAKCNSEAEKFLGGDYHDGRLELLVIVPSSTQWGAGARYLRCDLAEVVSDGDKPVNRSGSLKGTLSGDKSLALGCAMEVYDTDGKTWLDYTPTSCTATHNMEYVGTYSSTDRPFPTNSDERKTAMRPGCEALGAKYLGMTASQLTQHQQVGIGFWMVDEENWNRGNRTARCYAMLFDKKTVTKSIKNIGSGAI</sequence>
<feature type="signal peptide" evidence="1">
    <location>
        <begin position="1"/>
        <end position="19"/>
    </location>
</feature>
<evidence type="ECO:0000313" key="3">
    <source>
        <dbReference type="EMBL" id="GLK98832.1"/>
    </source>
</evidence>
<dbReference type="Proteomes" id="UP001143480">
    <property type="component" value="Unassembled WGS sequence"/>
</dbReference>
<feature type="domain" description="Septum formation-related" evidence="2">
    <location>
        <begin position="64"/>
        <end position="279"/>
    </location>
</feature>
<protein>
    <recommendedName>
        <fullName evidence="2">Septum formation-related domain-containing protein</fullName>
    </recommendedName>
</protein>
<comment type="caution">
    <text evidence="3">The sequence shown here is derived from an EMBL/GenBank/DDBJ whole genome shotgun (WGS) entry which is preliminary data.</text>
</comment>
<evidence type="ECO:0000259" key="2">
    <source>
        <dbReference type="Pfam" id="PF13845"/>
    </source>
</evidence>
<keyword evidence="4" id="KW-1185">Reference proteome</keyword>
<dbReference type="RefSeq" id="WP_261962300.1">
    <property type="nucleotide sequence ID" value="NZ_BAAAXA010000001.1"/>
</dbReference>
<feature type="chain" id="PRO_5040967398" description="Septum formation-related domain-containing protein" evidence="1">
    <location>
        <begin position="20"/>
        <end position="301"/>
    </location>
</feature>
<accession>A0A9W6KCM8</accession>
<gene>
    <name evidence="3" type="ORF">GCM10017581_005730</name>
</gene>
<proteinExistence type="predicted"/>
<keyword evidence="1" id="KW-0732">Signal</keyword>
<dbReference type="AlphaFoldDB" id="A0A9W6KCM8"/>
<dbReference type="Pfam" id="PF13845">
    <property type="entry name" value="Septum_form"/>
    <property type="match status" value="1"/>
</dbReference>
<evidence type="ECO:0000313" key="4">
    <source>
        <dbReference type="Proteomes" id="UP001143480"/>
    </source>
</evidence>
<dbReference type="EMBL" id="BSFP01000002">
    <property type="protein sequence ID" value="GLK98832.1"/>
    <property type="molecule type" value="Genomic_DNA"/>
</dbReference>
<dbReference type="PROSITE" id="PS51257">
    <property type="entry name" value="PROKAR_LIPOPROTEIN"/>
    <property type="match status" value="1"/>
</dbReference>
<dbReference type="InterPro" id="IPR026004">
    <property type="entry name" value="Septum_form"/>
</dbReference>